<keyword evidence="3 10" id="KW-0132">Cell division</keyword>
<evidence type="ECO:0000256" key="3">
    <source>
        <dbReference type="ARBA" id="ARBA00022618"/>
    </source>
</evidence>
<comment type="pathway">
    <text evidence="10 11">Cell wall biogenesis; peptidoglycan biosynthesis.</text>
</comment>
<dbReference type="GO" id="GO:0071555">
    <property type="term" value="P:cell wall organization"/>
    <property type="evidence" value="ECO:0007669"/>
    <property type="project" value="UniProtKB-KW"/>
</dbReference>
<evidence type="ECO:0000256" key="11">
    <source>
        <dbReference type="RuleBase" id="RU004136"/>
    </source>
</evidence>
<dbReference type="Gene3D" id="3.40.1190.10">
    <property type="entry name" value="Mur-like, catalytic domain"/>
    <property type="match status" value="1"/>
</dbReference>
<evidence type="ECO:0000313" key="15">
    <source>
        <dbReference type="EMBL" id="OCL36712.1"/>
    </source>
</evidence>
<keyword evidence="4 10" id="KW-0547">Nucleotide-binding</keyword>
<dbReference type="SUPFAM" id="SSF53244">
    <property type="entry name" value="MurD-like peptide ligases, peptide-binding domain"/>
    <property type="match status" value="1"/>
</dbReference>
<sequence length="471" mass="47071">MHVLTAGRLAQLSGARLVGDPGSLVGPDVVIDSRACSPGALFIALPGERADGHDFVAGAVAAGAAAVLVRKERPMAVPQLVVPDPLAGLTALARALVEEAVAAGLVTVGITGSSGKTSTKDLLAQVLATAGPTVAPVGSLNNELGVPLTATRLDAATRFLVSEMGARRRGHIASLCAIVTPHVGIVLNLGHAHLGQFGSVSAIAKAKGELVEALPAEGWAVLNADDPLVSAMAGRTSARIATFAVGAAPGWGDLRVWAEEVGAADRQRPTFMLHASGAASGCAPVALQVTGAHQVGNALAAAAAALGQGLDVPMVAQALGSATARSRWRMELSARPDGALVINDAYNANPESMTAALRTLASLRRPGGRLLAVLGDMLELGPGAAAAHIEVGALAAALGVDRLIAIGAHADDLVSGAGGVETIVASDRAAASAAAAAWLSPADVVLVKASRGLALETLAEQLAAPHRGDRR</sequence>
<evidence type="ECO:0000256" key="6">
    <source>
        <dbReference type="ARBA" id="ARBA00022960"/>
    </source>
</evidence>
<dbReference type="InterPro" id="IPR013221">
    <property type="entry name" value="Mur_ligase_cen"/>
</dbReference>
<dbReference type="GO" id="GO:0009252">
    <property type="term" value="P:peptidoglycan biosynthetic process"/>
    <property type="evidence" value="ECO:0007669"/>
    <property type="project" value="UniProtKB-UniRule"/>
</dbReference>
<accession>A0A1C0AQW3</accession>
<dbReference type="InterPro" id="IPR005863">
    <property type="entry name" value="UDP-N-AcMur_synth"/>
</dbReference>
<dbReference type="GO" id="GO:0051301">
    <property type="term" value="P:cell division"/>
    <property type="evidence" value="ECO:0007669"/>
    <property type="project" value="UniProtKB-KW"/>
</dbReference>
<dbReference type="InterPro" id="IPR051046">
    <property type="entry name" value="MurCDEF_CellWall_CoF430Synth"/>
</dbReference>
<dbReference type="Pfam" id="PF08245">
    <property type="entry name" value="Mur_ligase_M"/>
    <property type="match status" value="1"/>
</dbReference>
<dbReference type="AlphaFoldDB" id="A0A1C0AQW3"/>
<evidence type="ECO:0000259" key="13">
    <source>
        <dbReference type="Pfam" id="PF02875"/>
    </source>
</evidence>
<dbReference type="HAMAP" id="MF_02019">
    <property type="entry name" value="MurF"/>
    <property type="match status" value="1"/>
</dbReference>
<dbReference type="EMBL" id="MBQD01000008">
    <property type="protein sequence ID" value="OCL36712.1"/>
    <property type="molecule type" value="Genomic_DNA"/>
</dbReference>
<evidence type="ECO:0000259" key="14">
    <source>
        <dbReference type="Pfam" id="PF08245"/>
    </source>
</evidence>
<evidence type="ECO:0000256" key="10">
    <source>
        <dbReference type="HAMAP-Rule" id="MF_02019"/>
    </source>
</evidence>
<dbReference type="GO" id="GO:0008766">
    <property type="term" value="F:UDP-N-acetylmuramoylalanyl-D-glutamyl-2,6-diaminopimelate-D-alanyl-D-alanine ligase activity"/>
    <property type="evidence" value="ECO:0007669"/>
    <property type="project" value="RHEA"/>
</dbReference>
<organism evidence="15 16">
    <name type="scientific">Tessaracoccus lapidicaptus</name>
    <dbReference type="NCBI Taxonomy" id="1427523"/>
    <lineage>
        <taxon>Bacteria</taxon>
        <taxon>Bacillati</taxon>
        <taxon>Actinomycetota</taxon>
        <taxon>Actinomycetes</taxon>
        <taxon>Propionibacteriales</taxon>
        <taxon>Propionibacteriaceae</taxon>
        <taxon>Tessaracoccus</taxon>
    </lineage>
</organism>
<dbReference type="GO" id="GO:0005737">
    <property type="term" value="C:cytoplasm"/>
    <property type="evidence" value="ECO:0007669"/>
    <property type="project" value="UniProtKB-SubCell"/>
</dbReference>
<comment type="subcellular location">
    <subcellularLocation>
        <location evidence="10 11">Cytoplasm</location>
    </subcellularLocation>
</comment>
<keyword evidence="2 10" id="KW-0436">Ligase</keyword>
<comment type="similarity">
    <text evidence="10">Belongs to the MurCDEF family. MurF subfamily.</text>
</comment>
<dbReference type="InterPro" id="IPR036615">
    <property type="entry name" value="Mur_ligase_C_dom_sf"/>
</dbReference>
<evidence type="ECO:0000256" key="4">
    <source>
        <dbReference type="ARBA" id="ARBA00022741"/>
    </source>
</evidence>
<protein>
    <recommendedName>
        <fullName evidence="10 11">UDP-N-acetylmuramoyl-tripeptide--D-alanyl-D-alanine ligase</fullName>
        <ecNumber evidence="10 11">6.3.2.10</ecNumber>
    </recommendedName>
    <alternativeName>
        <fullName evidence="10">D-alanyl-D-alanine-adding enzyme</fullName>
    </alternativeName>
</protein>
<feature type="domain" description="Mur ligase C-terminal" evidence="13">
    <location>
        <begin position="329"/>
        <end position="451"/>
    </location>
</feature>
<dbReference type="NCBIfam" id="TIGR01143">
    <property type="entry name" value="murF"/>
    <property type="match status" value="1"/>
</dbReference>
<dbReference type="PANTHER" id="PTHR43024:SF1">
    <property type="entry name" value="UDP-N-ACETYLMURAMOYL-TRIPEPTIDE--D-ALANYL-D-ALANINE LIGASE"/>
    <property type="match status" value="1"/>
</dbReference>
<dbReference type="GO" id="GO:0047480">
    <property type="term" value="F:UDP-N-acetylmuramoyl-tripeptide-D-alanyl-D-alanine ligase activity"/>
    <property type="evidence" value="ECO:0007669"/>
    <property type="project" value="UniProtKB-UniRule"/>
</dbReference>
<dbReference type="GO" id="GO:0005524">
    <property type="term" value="F:ATP binding"/>
    <property type="evidence" value="ECO:0007669"/>
    <property type="project" value="UniProtKB-UniRule"/>
</dbReference>
<dbReference type="InterPro" id="IPR036565">
    <property type="entry name" value="Mur-like_cat_sf"/>
</dbReference>
<evidence type="ECO:0000256" key="2">
    <source>
        <dbReference type="ARBA" id="ARBA00022598"/>
    </source>
</evidence>
<gene>
    <name evidence="10" type="primary">murF</name>
    <name evidence="15" type="ORF">BCR15_13875</name>
</gene>
<keyword evidence="16" id="KW-1185">Reference proteome</keyword>
<evidence type="ECO:0000313" key="16">
    <source>
        <dbReference type="Proteomes" id="UP000093501"/>
    </source>
</evidence>
<feature type="binding site" evidence="10">
    <location>
        <begin position="112"/>
        <end position="118"/>
    </location>
    <ligand>
        <name>ATP</name>
        <dbReference type="ChEBI" id="CHEBI:30616"/>
    </ligand>
</feature>
<evidence type="ECO:0000259" key="12">
    <source>
        <dbReference type="Pfam" id="PF01225"/>
    </source>
</evidence>
<keyword evidence="5 10" id="KW-0067">ATP-binding</keyword>
<dbReference type="GO" id="GO:0008360">
    <property type="term" value="P:regulation of cell shape"/>
    <property type="evidence" value="ECO:0007669"/>
    <property type="project" value="UniProtKB-KW"/>
</dbReference>
<keyword evidence="7 10" id="KW-0573">Peptidoglycan synthesis</keyword>
<dbReference type="SUPFAM" id="SSF63418">
    <property type="entry name" value="MurE/MurF N-terminal domain"/>
    <property type="match status" value="1"/>
</dbReference>
<dbReference type="InterPro" id="IPR000713">
    <property type="entry name" value="Mur_ligase_N"/>
</dbReference>
<dbReference type="InterPro" id="IPR035911">
    <property type="entry name" value="MurE/MurF_N"/>
</dbReference>
<evidence type="ECO:0000256" key="7">
    <source>
        <dbReference type="ARBA" id="ARBA00022984"/>
    </source>
</evidence>
<keyword evidence="1 10" id="KW-0963">Cytoplasm</keyword>
<feature type="domain" description="Mur ligase central" evidence="14">
    <location>
        <begin position="110"/>
        <end position="305"/>
    </location>
</feature>
<dbReference type="PANTHER" id="PTHR43024">
    <property type="entry name" value="UDP-N-ACETYLMURAMOYL-TRIPEPTIDE--D-ALANYL-D-ALANINE LIGASE"/>
    <property type="match status" value="1"/>
</dbReference>
<feature type="domain" description="Mur ligase N-terminal catalytic" evidence="12">
    <location>
        <begin position="29"/>
        <end position="73"/>
    </location>
</feature>
<proteinExistence type="inferred from homology"/>
<keyword evidence="8 10" id="KW-0131">Cell cycle</keyword>
<comment type="catalytic activity">
    <reaction evidence="10 11">
        <text>D-alanyl-D-alanine + UDP-N-acetyl-alpha-D-muramoyl-L-alanyl-gamma-D-glutamyl-meso-2,6-diaminopimelate + ATP = UDP-N-acetyl-alpha-D-muramoyl-L-alanyl-gamma-D-glutamyl-meso-2,6-diaminopimeloyl-D-alanyl-D-alanine + ADP + phosphate + H(+)</text>
        <dbReference type="Rhea" id="RHEA:28374"/>
        <dbReference type="ChEBI" id="CHEBI:15378"/>
        <dbReference type="ChEBI" id="CHEBI:30616"/>
        <dbReference type="ChEBI" id="CHEBI:43474"/>
        <dbReference type="ChEBI" id="CHEBI:57822"/>
        <dbReference type="ChEBI" id="CHEBI:61386"/>
        <dbReference type="ChEBI" id="CHEBI:83905"/>
        <dbReference type="ChEBI" id="CHEBI:456216"/>
        <dbReference type="EC" id="6.3.2.10"/>
    </reaction>
</comment>
<dbReference type="Gene3D" id="3.90.190.20">
    <property type="entry name" value="Mur ligase, C-terminal domain"/>
    <property type="match status" value="1"/>
</dbReference>
<dbReference type="EC" id="6.3.2.10" evidence="10 11"/>
<evidence type="ECO:0000256" key="1">
    <source>
        <dbReference type="ARBA" id="ARBA00022490"/>
    </source>
</evidence>
<dbReference type="UniPathway" id="UPA00219"/>
<name>A0A1C0AQW3_9ACTN</name>
<dbReference type="Pfam" id="PF01225">
    <property type="entry name" value="Mur_ligase"/>
    <property type="match status" value="1"/>
</dbReference>
<dbReference type="Pfam" id="PF02875">
    <property type="entry name" value="Mur_ligase_C"/>
    <property type="match status" value="1"/>
</dbReference>
<dbReference type="Proteomes" id="UP000093501">
    <property type="component" value="Unassembled WGS sequence"/>
</dbReference>
<evidence type="ECO:0000256" key="8">
    <source>
        <dbReference type="ARBA" id="ARBA00023306"/>
    </source>
</evidence>
<keyword evidence="9 10" id="KW-0961">Cell wall biogenesis/degradation</keyword>
<dbReference type="RefSeq" id="WP_068750350.1">
    <property type="nucleotide sequence ID" value="NZ_LR214441.1"/>
</dbReference>
<keyword evidence="6 10" id="KW-0133">Cell shape</keyword>
<dbReference type="SUPFAM" id="SSF53623">
    <property type="entry name" value="MurD-like peptide ligases, catalytic domain"/>
    <property type="match status" value="1"/>
</dbReference>
<dbReference type="Gene3D" id="3.40.1390.10">
    <property type="entry name" value="MurE/MurF, N-terminal domain"/>
    <property type="match status" value="1"/>
</dbReference>
<evidence type="ECO:0000256" key="9">
    <source>
        <dbReference type="ARBA" id="ARBA00023316"/>
    </source>
</evidence>
<dbReference type="InterPro" id="IPR004101">
    <property type="entry name" value="Mur_ligase_C"/>
</dbReference>
<comment type="function">
    <text evidence="10 11">Involved in cell wall formation. Catalyzes the final step in the synthesis of UDP-N-acetylmuramoyl-pentapeptide, the precursor of murein.</text>
</comment>
<comment type="caution">
    <text evidence="15">The sequence shown here is derived from an EMBL/GenBank/DDBJ whole genome shotgun (WGS) entry which is preliminary data.</text>
</comment>
<evidence type="ECO:0000256" key="5">
    <source>
        <dbReference type="ARBA" id="ARBA00022840"/>
    </source>
</evidence>
<reference evidence="16" key="1">
    <citation type="submission" date="2016-07" db="EMBL/GenBank/DDBJ databases">
        <authorList>
            <person name="Florea S."/>
            <person name="Webb J.S."/>
            <person name="Jaromczyk J."/>
            <person name="Schardl C.L."/>
        </authorList>
    </citation>
    <scope>NUCLEOTIDE SEQUENCE [LARGE SCALE GENOMIC DNA]</scope>
    <source>
        <strain evidence="16">IPBSL-7</strain>
    </source>
</reference>